<sequence>MRLGEVGNLSLVTNCNDKLIGKRIHRMTRKFVPPWIGRRHDGVLTNIVRLPTLPYPTLPYPPHFIPIPNSITATHIFDDNLHANERPSDWRRISSTIISKLSVMRRRATPIDLAAPRGENR</sequence>
<reference evidence="1 2" key="1">
    <citation type="submission" date="2014-06" db="EMBL/GenBank/DDBJ databases">
        <title>Evolutionary Origins and Diversification of the Mycorrhizal Mutualists.</title>
        <authorList>
            <consortium name="DOE Joint Genome Institute"/>
            <consortium name="Mycorrhizal Genomics Consortium"/>
            <person name="Kohler A."/>
            <person name="Kuo A."/>
            <person name="Nagy L.G."/>
            <person name="Floudas D."/>
            <person name="Copeland A."/>
            <person name="Barry K.W."/>
            <person name="Cichocki N."/>
            <person name="Veneault-Fourrey C."/>
            <person name="LaButti K."/>
            <person name="Lindquist E.A."/>
            <person name="Lipzen A."/>
            <person name="Lundell T."/>
            <person name="Morin E."/>
            <person name="Murat C."/>
            <person name="Riley R."/>
            <person name="Ohm R."/>
            <person name="Sun H."/>
            <person name="Tunlid A."/>
            <person name="Henrissat B."/>
            <person name="Grigoriev I.V."/>
            <person name="Hibbett D.S."/>
            <person name="Martin F."/>
        </authorList>
    </citation>
    <scope>NUCLEOTIDE SEQUENCE [LARGE SCALE GENOMIC DNA]</scope>
    <source>
        <strain evidence="1 2">SS14</strain>
    </source>
</reference>
<name>A0A0C9VKL1_SPHS4</name>
<dbReference type="AlphaFoldDB" id="A0A0C9VKL1"/>
<keyword evidence="2" id="KW-1185">Reference proteome</keyword>
<accession>A0A0C9VKL1</accession>
<evidence type="ECO:0000313" key="2">
    <source>
        <dbReference type="Proteomes" id="UP000054279"/>
    </source>
</evidence>
<gene>
    <name evidence="1" type="ORF">M422DRAFT_258931</name>
</gene>
<dbReference type="EMBL" id="KN837161">
    <property type="protein sequence ID" value="KIJ38290.1"/>
    <property type="molecule type" value="Genomic_DNA"/>
</dbReference>
<evidence type="ECO:0000313" key="1">
    <source>
        <dbReference type="EMBL" id="KIJ38290.1"/>
    </source>
</evidence>
<protein>
    <submittedName>
        <fullName evidence="1">Uncharacterized protein</fullName>
    </submittedName>
</protein>
<dbReference type="HOGENOM" id="CLU_2039571_0_0_1"/>
<proteinExistence type="predicted"/>
<dbReference type="Proteomes" id="UP000054279">
    <property type="component" value="Unassembled WGS sequence"/>
</dbReference>
<organism evidence="1 2">
    <name type="scientific">Sphaerobolus stellatus (strain SS14)</name>
    <dbReference type="NCBI Taxonomy" id="990650"/>
    <lineage>
        <taxon>Eukaryota</taxon>
        <taxon>Fungi</taxon>
        <taxon>Dikarya</taxon>
        <taxon>Basidiomycota</taxon>
        <taxon>Agaricomycotina</taxon>
        <taxon>Agaricomycetes</taxon>
        <taxon>Phallomycetidae</taxon>
        <taxon>Geastrales</taxon>
        <taxon>Sphaerobolaceae</taxon>
        <taxon>Sphaerobolus</taxon>
    </lineage>
</organism>